<dbReference type="PANTHER" id="PTHR31580:SF49">
    <property type="entry name" value="FILAMENT-LIKE PLANT PROTEIN 3"/>
    <property type="match status" value="1"/>
</dbReference>
<comment type="similarity">
    <text evidence="1">Belongs to the FPP family.</text>
</comment>
<feature type="region of interest" description="Disordered" evidence="4">
    <location>
        <begin position="1"/>
        <end position="69"/>
    </location>
</feature>
<name>A0A0K9P8S7_ZOSMR</name>
<feature type="compositionally biased region" description="Low complexity" evidence="4">
    <location>
        <begin position="12"/>
        <end position="23"/>
    </location>
</feature>
<evidence type="ECO:0008006" key="7">
    <source>
        <dbReference type="Google" id="ProtNLM"/>
    </source>
</evidence>
<evidence type="ECO:0000313" key="6">
    <source>
        <dbReference type="Proteomes" id="UP000036987"/>
    </source>
</evidence>
<keyword evidence="6" id="KW-1185">Reference proteome</keyword>
<feature type="coiled-coil region" evidence="3">
    <location>
        <begin position="466"/>
        <end position="599"/>
    </location>
</feature>
<evidence type="ECO:0000256" key="1">
    <source>
        <dbReference type="ARBA" id="ARBA00005921"/>
    </source>
</evidence>
<evidence type="ECO:0000256" key="3">
    <source>
        <dbReference type="SAM" id="Coils"/>
    </source>
</evidence>
<dbReference type="AlphaFoldDB" id="A0A0K9P8S7"/>
<proteinExistence type="inferred from homology"/>
<feature type="compositionally biased region" description="Polar residues" evidence="4">
    <location>
        <begin position="28"/>
        <end position="45"/>
    </location>
</feature>
<evidence type="ECO:0000313" key="5">
    <source>
        <dbReference type="EMBL" id="KMZ64550.1"/>
    </source>
</evidence>
<dbReference type="Proteomes" id="UP000036987">
    <property type="component" value="Unassembled WGS sequence"/>
</dbReference>
<feature type="region of interest" description="Disordered" evidence="4">
    <location>
        <begin position="684"/>
        <end position="703"/>
    </location>
</feature>
<reference evidence="6" key="1">
    <citation type="journal article" date="2016" name="Nature">
        <title>The genome of the seagrass Zostera marina reveals angiosperm adaptation to the sea.</title>
        <authorList>
            <person name="Olsen J.L."/>
            <person name="Rouze P."/>
            <person name="Verhelst B."/>
            <person name="Lin Y.-C."/>
            <person name="Bayer T."/>
            <person name="Collen J."/>
            <person name="Dattolo E."/>
            <person name="De Paoli E."/>
            <person name="Dittami S."/>
            <person name="Maumus F."/>
            <person name="Michel G."/>
            <person name="Kersting A."/>
            <person name="Lauritano C."/>
            <person name="Lohaus R."/>
            <person name="Toepel M."/>
            <person name="Tonon T."/>
            <person name="Vanneste K."/>
            <person name="Amirebrahimi M."/>
            <person name="Brakel J."/>
            <person name="Bostroem C."/>
            <person name="Chovatia M."/>
            <person name="Grimwood J."/>
            <person name="Jenkins J.W."/>
            <person name="Jueterbock A."/>
            <person name="Mraz A."/>
            <person name="Stam W.T."/>
            <person name="Tice H."/>
            <person name="Bornberg-Bauer E."/>
            <person name="Green P.J."/>
            <person name="Pearson G.A."/>
            <person name="Procaccini G."/>
            <person name="Duarte C.M."/>
            <person name="Schmutz J."/>
            <person name="Reusch T.B.H."/>
            <person name="Van de Peer Y."/>
        </authorList>
    </citation>
    <scope>NUCLEOTIDE SEQUENCE [LARGE SCALE GENOMIC DNA]</scope>
    <source>
        <strain evidence="6">cv. Finnish</strain>
    </source>
</reference>
<evidence type="ECO:0000256" key="4">
    <source>
        <dbReference type="SAM" id="MobiDB-lite"/>
    </source>
</evidence>
<keyword evidence="2 3" id="KW-0175">Coiled coil</keyword>
<dbReference type="EMBL" id="LFYR01001125">
    <property type="protein sequence ID" value="KMZ64550.1"/>
    <property type="molecule type" value="Genomic_DNA"/>
</dbReference>
<organism evidence="5 6">
    <name type="scientific">Zostera marina</name>
    <name type="common">Eelgrass</name>
    <dbReference type="NCBI Taxonomy" id="29655"/>
    <lineage>
        <taxon>Eukaryota</taxon>
        <taxon>Viridiplantae</taxon>
        <taxon>Streptophyta</taxon>
        <taxon>Embryophyta</taxon>
        <taxon>Tracheophyta</taxon>
        <taxon>Spermatophyta</taxon>
        <taxon>Magnoliopsida</taxon>
        <taxon>Liliopsida</taxon>
        <taxon>Zosteraceae</taxon>
        <taxon>Zostera</taxon>
    </lineage>
</organism>
<feature type="compositionally biased region" description="Basic and acidic residues" evidence="4">
    <location>
        <begin position="1"/>
        <end position="10"/>
    </location>
</feature>
<dbReference type="Pfam" id="PF05911">
    <property type="entry name" value="FPP"/>
    <property type="match status" value="3"/>
</dbReference>
<dbReference type="OrthoDB" id="128924at2759"/>
<comment type="caution">
    <text evidence="5">The sequence shown here is derived from an EMBL/GenBank/DDBJ whole genome shotgun (WGS) entry which is preliminary data.</text>
</comment>
<dbReference type="OMA" id="DCKSPAA"/>
<feature type="compositionally biased region" description="Low complexity" evidence="4">
    <location>
        <begin position="377"/>
        <end position="388"/>
    </location>
</feature>
<dbReference type="PANTHER" id="PTHR31580">
    <property type="entry name" value="FILAMENT-LIKE PLANT PROTEIN 4"/>
    <property type="match status" value="1"/>
</dbReference>
<evidence type="ECO:0000256" key="2">
    <source>
        <dbReference type="ARBA" id="ARBA00023054"/>
    </source>
</evidence>
<feature type="region of interest" description="Disordered" evidence="4">
    <location>
        <begin position="365"/>
        <end position="389"/>
    </location>
</feature>
<feature type="coiled-coil region" evidence="3">
    <location>
        <begin position="105"/>
        <end position="132"/>
    </location>
</feature>
<sequence>MNVEEDRSGPRSDSLGGSVSSFSEICSDDQNILRSSRNHAQSPEISSDRQHSFFKVSPQKDAGSDYSDNGDGLAGKLSLALADIRAKEDMVEQHARVTEEAVAGWEKAELEVANLKQELENSALKNLVLEDKLEHLDGALKGCVRQLCQAREEQEENIHVAVINKTRHWDSERSKLENQLSEVKALLEFTQTEASACSTANHDFEIKLTAMRKENTDLRLKLQSISEQLKMQTLEREFSIQTAETVSRQHLEGIKKICKLETECRRLQIMSRKSRECNSDQKSLRNSTYMESLTDSQSDNGERMIAIGSDTSLSDSWASALIMDFDQFKGDKKSNKKILNSSSSMDLNLMDDFLEMEKLAALPETHHTMSPRNDLGSSSDVVSESSPSKGEHELAVRRIAVLEQTVERMEIERAELENILADTQEKLEISCNHVEESAIRFQEHQQGLLDSMDESENKLLEVQTLLDSAYSSKQDLEIEVKNAEDERKKLEIQLVVSHSEVKRLNDTIEKLSNQLKESDMKLSKLETQLLDSANTWKQNSETERKKLERLIDDAQSEVRHLLDKVHSMDEKLEKERIVAETLRLKCEELEDELLLKKQEEKLRQAAYSNGELKIKQEQEFATAAGKLAECQQTIASLGQQLKSLAGSVDDDFLEVEKKLENGVRMKSFSNDPPREIDSISVSSILSSGKERWSPSSYFRISSS</sequence>
<dbReference type="STRING" id="29655.A0A0K9P8S7"/>
<dbReference type="InterPro" id="IPR008587">
    <property type="entry name" value="FPP_plant"/>
</dbReference>
<feature type="compositionally biased region" description="Polar residues" evidence="4">
    <location>
        <begin position="693"/>
        <end position="703"/>
    </location>
</feature>
<feature type="coiled-coil region" evidence="3">
    <location>
        <begin position="173"/>
        <end position="228"/>
    </location>
</feature>
<gene>
    <name evidence="5" type="ORF">ZOSMA_35G00040</name>
</gene>
<accession>A0A0K9P8S7</accession>
<protein>
    <recommendedName>
        <fullName evidence="7">Filament-like plant protein</fullName>
    </recommendedName>
</protein>
<feature type="coiled-coil region" evidence="3">
    <location>
        <begin position="392"/>
        <end position="426"/>
    </location>
</feature>